<feature type="transmembrane region" description="Helical" evidence="2">
    <location>
        <begin position="677"/>
        <end position="696"/>
    </location>
</feature>
<keyword evidence="2" id="KW-1133">Transmembrane helix</keyword>
<feature type="signal peptide" evidence="3">
    <location>
        <begin position="1"/>
        <end position="29"/>
    </location>
</feature>
<dbReference type="EMBL" id="BMMK01000021">
    <property type="protein sequence ID" value="GGM66777.1"/>
    <property type="molecule type" value="Genomic_DNA"/>
</dbReference>
<dbReference type="RefSeq" id="WP_189060072.1">
    <property type="nucleotide sequence ID" value="NZ_BMMK01000021.1"/>
</dbReference>
<dbReference type="InterPro" id="IPR006311">
    <property type="entry name" value="TAT_signal"/>
</dbReference>
<feature type="region of interest" description="Disordered" evidence="1">
    <location>
        <begin position="707"/>
        <end position="728"/>
    </location>
</feature>
<evidence type="ECO:0000256" key="3">
    <source>
        <dbReference type="SAM" id="SignalP"/>
    </source>
</evidence>
<dbReference type="AlphaFoldDB" id="A0A8J3CAU1"/>
<comment type="caution">
    <text evidence="4">The sequence shown here is derived from an EMBL/GenBank/DDBJ whole genome shotgun (WGS) entry which is preliminary data.</text>
</comment>
<gene>
    <name evidence="4" type="ORF">GCM10012275_41570</name>
</gene>
<keyword evidence="5" id="KW-1185">Reference proteome</keyword>
<organism evidence="4 5">
    <name type="scientific">Longimycelium tulufanense</name>
    <dbReference type="NCBI Taxonomy" id="907463"/>
    <lineage>
        <taxon>Bacteria</taxon>
        <taxon>Bacillati</taxon>
        <taxon>Actinomycetota</taxon>
        <taxon>Actinomycetes</taxon>
        <taxon>Pseudonocardiales</taxon>
        <taxon>Pseudonocardiaceae</taxon>
        <taxon>Longimycelium</taxon>
    </lineage>
</organism>
<evidence type="ECO:0000313" key="4">
    <source>
        <dbReference type="EMBL" id="GGM66777.1"/>
    </source>
</evidence>
<dbReference type="InterPro" id="IPR046112">
    <property type="entry name" value="DUF6049"/>
</dbReference>
<keyword evidence="2" id="KW-0472">Membrane</keyword>
<dbReference type="Proteomes" id="UP000637578">
    <property type="component" value="Unassembled WGS sequence"/>
</dbReference>
<sequence length="728" mass="76549">MTRPRRALMAVLTAVVAVLAAPLPGTAHAQHAAELRLDLTSYGPRMVTAGGPDKMTVTGRLTNIGGRRVDNVQVRLQRGDRIPTADRLDDALSGTATNMGFIQPASQQVATSLDPGRSVTFRLEAPLLGSTPDSLRITEPSVYPVQVEVTGRPGYGPQGRVAEAHMLLPVLGLPGDGARAAPSGSAPQLSLVWPVVDKPRAVSTTPDGRPVLADEELVNSLGPNGRLHNILRAVEQETSADSPVGNALCFAIDPDLVHTVTAMAEKGYQVRTGNGVAEGTSANTARAWLDRLKEVTKGRCVFALPFADPDLVALSRAGLADQVGEAMKGADQVHTALGTQLLQNVVWPAGGLLDERALSDLVVNGTQTVLVEPRGLRDEPPGLAPVRVSAGRPSGGSMPLALQLDPLFTQALAAGAPPATAVQDAIGVLAHRTAVARPQGPLLLAPPRRWDYSLDDMRALLRAVREVADAKLAELTSLQQLTALQPDGRTAGLNYPVDAGNQEVPAAVTARVTGVRNQVRDLRAAASADPATNYEPGTLLGPISYGLLRSTSTAWRGSPELAQRWAASTDGQLTDIRHSIKVVKANSYTLASSDSPLPLTITNELPVNVDVRIHIADTAGVRTQEIEVQRVPARGSVQRRIPAQVERSGRFFVDVRLATPGGTALGEPVRLTLESTAYGSITTGITIGAAVLLLALSARRVIRRVRTARAGKNGNHGAPTAHAGDGQE</sequence>
<feature type="chain" id="PRO_5035202990" evidence="3">
    <location>
        <begin position="30"/>
        <end position="728"/>
    </location>
</feature>
<accession>A0A8J3CAU1</accession>
<reference evidence="4" key="2">
    <citation type="submission" date="2020-09" db="EMBL/GenBank/DDBJ databases">
        <authorList>
            <person name="Sun Q."/>
            <person name="Zhou Y."/>
        </authorList>
    </citation>
    <scope>NUCLEOTIDE SEQUENCE</scope>
    <source>
        <strain evidence="4">CGMCC 4.5737</strain>
    </source>
</reference>
<keyword evidence="3" id="KW-0732">Signal</keyword>
<evidence type="ECO:0000256" key="2">
    <source>
        <dbReference type="SAM" id="Phobius"/>
    </source>
</evidence>
<evidence type="ECO:0000256" key="1">
    <source>
        <dbReference type="SAM" id="MobiDB-lite"/>
    </source>
</evidence>
<dbReference type="PROSITE" id="PS51318">
    <property type="entry name" value="TAT"/>
    <property type="match status" value="1"/>
</dbReference>
<reference evidence="4" key="1">
    <citation type="journal article" date="2014" name="Int. J. Syst. Evol. Microbiol.">
        <title>Complete genome sequence of Corynebacterium casei LMG S-19264T (=DSM 44701T), isolated from a smear-ripened cheese.</title>
        <authorList>
            <consortium name="US DOE Joint Genome Institute (JGI-PGF)"/>
            <person name="Walter F."/>
            <person name="Albersmeier A."/>
            <person name="Kalinowski J."/>
            <person name="Ruckert C."/>
        </authorList>
    </citation>
    <scope>NUCLEOTIDE SEQUENCE</scope>
    <source>
        <strain evidence="4">CGMCC 4.5737</strain>
    </source>
</reference>
<name>A0A8J3CAU1_9PSEU</name>
<evidence type="ECO:0000313" key="5">
    <source>
        <dbReference type="Proteomes" id="UP000637578"/>
    </source>
</evidence>
<proteinExistence type="predicted"/>
<dbReference type="Pfam" id="PF19516">
    <property type="entry name" value="DUF6049"/>
    <property type="match status" value="1"/>
</dbReference>
<keyword evidence="2" id="KW-0812">Transmembrane</keyword>
<protein>
    <submittedName>
        <fullName evidence="4">Glycoprotein</fullName>
    </submittedName>
</protein>